<dbReference type="Pfam" id="PF00443">
    <property type="entry name" value="UCH"/>
    <property type="match status" value="1"/>
</dbReference>
<reference evidence="2 3" key="1">
    <citation type="journal article" date="2018" name="Front. Plant Sci.">
        <title>Red Clover (Trifolium pratense) and Zigzag Clover (T. medium) - A Picture of Genomic Similarities and Differences.</title>
        <authorList>
            <person name="Dluhosova J."/>
            <person name="Istvanek J."/>
            <person name="Nedelnik J."/>
            <person name="Repkova J."/>
        </authorList>
    </citation>
    <scope>NUCLEOTIDE SEQUENCE [LARGE SCALE GENOMIC DNA]</scope>
    <source>
        <strain evidence="3">cv. 10/8</strain>
        <tissue evidence="2">Leaf</tissue>
    </source>
</reference>
<dbReference type="EMBL" id="LXQA010001177">
    <property type="protein sequence ID" value="MCH80546.1"/>
    <property type="molecule type" value="Genomic_DNA"/>
</dbReference>
<evidence type="ECO:0000313" key="3">
    <source>
        <dbReference type="Proteomes" id="UP000265520"/>
    </source>
</evidence>
<proteinExistence type="predicted"/>
<dbReference type="GO" id="GO:0031647">
    <property type="term" value="P:regulation of protein stability"/>
    <property type="evidence" value="ECO:0007669"/>
    <property type="project" value="TreeGrafter"/>
</dbReference>
<dbReference type="PANTHER" id="PTHR24006">
    <property type="entry name" value="UBIQUITIN CARBOXYL-TERMINAL HYDROLASE"/>
    <property type="match status" value="1"/>
</dbReference>
<evidence type="ECO:0000313" key="2">
    <source>
        <dbReference type="EMBL" id="MCH80546.1"/>
    </source>
</evidence>
<dbReference type="SUPFAM" id="SSF54001">
    <property type="entry name" value="Cysteine proteinases"/>
    <property type="match status" value="1"/>
</dbReference>
<comment type="caution">
    <text evidence="2">The sequence shown here is derived from an EMBL/GenBank/DDBJ whole genome shotgun (WGS) entry which is preliminary data.</text>
</comment>
<sequence>MQHWDHSISTKNLTKSFGWDTHDSSLQHDAQEFKRVLFEKLDESMKGTAEEGTIQRLFEGHYMNLIKCIKVDYTSTSKEPFYDLLLNIKECRNLYDSLDKYVEMEKIQGYSTEQYGFQDIQMGRLFNSFPPVLQIQLQRFEYDHMKGTTINDRYEFPLQLDLDRDDGKYLSSEADRSVRNLYTLHRY</sequence>
<dbReference type="InterPro" id="IPR001394">
    <property type="entry name" value="Peptidase_C19_UCH"/>
</dbReference>
<dbReference type="Gene3D" id="3.90.70.10">
    <property type="entry name" value="Cysteine proteinases"/>
    <property type="match status" value="1"/>
</dbReference>
<dbReference type="InterPro" id="IPR028889">
    <property type="entry name" value="USP"/>
</dbReference>
<keyword evidence="3" id="KW-1185">Reference proteome</keyword>
<dbReference type="InterPro" id="IPR050164">
    <property type="entry name" value="Peptidase_C19"/>
</dbReference>
<dbReference type="AlphaFoldDB" id="A0A392LZX1"/>
<protein>
    <submittedName>
        <fullName evidence="2">Ubiquitin carboxyl-terminal hydrolase 13-like</fullName>
    </submittedName>
</protein>
<dbReference type="PROSITE" id="PS50235">
    <property type="entry name" value="USP_3"/>
    <property type="match status" value="1"/>
</dbReference>
<feature type="domain" description="USP" evidence="1">
    <location>
        <begin position="1"/>
        <end position="187"/>
    </location>
</feature>
<dbReference type="GO" id="GO:0005829">
    <property type="term" value="C:cytosol"/>
    <property type="evidence" value="ECO:0007669"/>
    <property type="project" value="TreeGrafter"/>
</dbReference>
<accession>A0A392LZX1</accession>
<dbReference type="GO" id="GO:0005634">
    <property type="term" value="C:nucleus"/>
    <property type="evidence" value="ECO:0007669"/>
    <property type="project" value="TreeGrafter"/>
</dbReference>
<dbReference type="PANTHER" id="PTHR24006:SF644">
    <property type="entry name" value="UBIQUITIN CARBOXYL-TERMINAL HYDROLASE 7"/>
    <property type="match status" value="1"/>
</dbReference>
<dbReference type="GO" id="GO:0004843">
    <property type="term" value="F:cysteine-type deubiquitinase activity"/>
    <property type="evidence" value="ECO:0007669"/>
    <property type="project" value="InterPro"/>
</dbReference>
<evidence type="ECO:0000259" key="1">
    <source>
        <dbReference type="PROSITE" id="PS50235"/>
    </source>
</evidence>
<gene>
    <name evidence="2" type="ORF">A2U01_0001316</name>
</gene>
<dbReference type="Proteomes" id="UP000265520">
    <property type="component" value="Unassembled WGS sequence"/>
</dbReference>
<name>A0A392LZX1_9FABA</name>
<keyword evidence="2" id="KW-0378">Hydrolase</keyword>
<dbReference type="GO" id="GO:0016579">
    <property type="term" value="P:protein deubiquitination"/>
    <property type="evidence" value="ECO:0007669"/>
    <property type="project" value="InterPro"/>
</dbReference>
<organism evidence="2 3">
    <name type="scientific">Trifolium medium</name>
    <dbReference type="NCBI Taxonomy" id="97028"/>
    <lineage>
        <taxon>Eukaryota</taxon>
        <taxon>Viridiplantae</taxon>
        <taxon>Streptophyta</taxon>
        <taxon>Embryophyta</taxon>
        <taxon>Tracheophyta</taxon>
        <taxon>Spermatophyta</taxon>
        <taxon>Magnoliopsida</taxon>
        <taxon>eudicotyledons</taxon>
        <taxon>Gunneridae</taxon>
        <taxon>Pentapetalae</taxon>
        <taxon>rosids</taxon>
        <taxon>fabids</taxon>
        <taxon>Fabales</taxon>
        <taxon>Fabaceae</taxon>
        <taxon>Papilionoideae</taxon>
        <taxon>50 kb inversion clade</taxon>
        <taxon>NPAAA clade</taxon>
        <taxon>Hologalegina</taxon>
        <taxon>IRL clade</taxon>
        <taxon>Trifolieae</taxon>
        <taxon>Trifolium</taxon>
    </lineage>
</organism>
<dbReference type="InterPro" id="IPR038765">
    <property type="entry name" value="Papain-like_cys_pep_sf"/>
</dbReference>